<accession>A0A853FVG6</accession>
<sequence>MRATTKLFSALFLGASLLATGAVMVPAQAQNAPAAQVRQNDAGSRLNIKQVYDKLEAAGYTRITEIEWDDGRYQATAVNPQGQRSKVDIDPVTGEIIGFKLKDRRN</sequence>
<dbReference type="EMBL" id="JACCEM010000002">
    <property type="protein sequence ID" value="NYT48603.1"/>
    <property type="molecule type" value="Genomic_DNA"/>
</dbReference>
<organism evidence="3 4">
    <name type="scientific">Parapusillimonas granuli</name>
    <dbReference type="NCBI Taxonomy" id="380911"/>
    <lineage>
        <taxon>Bacteria</taxon>
        <taxon>Pseudomonadati</taxon>
        <taxon>Pseudomonadota</taxon>
        <taxon>Betaproteobacteria</taxon>
        <taxon>Burkholderiales</taxon>
        <taxon>Alcaligenaceae</taxon>
        <taxon>Parapusillimonas</taxon>
    </lineage>
</organism>
<protein>
    <submittedName>
        <fullName evidence="3">PepSY domain-containing protein</fullName>
    </submittedName>
</protein>
<name>A0A853FVG6_9BURK</name>
<dbReference type="InterPro" id="IPR025711">
    <property type="entry name" value="PepSY"/>
</dbReference>
<comment type="caution">
    <text evidence="3">The sequence shown here is derived from an EMBL/GenBank/DDBJ whole genome shotgun (WGS) entry which is preliminary data.</text>
</comment>
<feature type="signal peptide" evidence="1">
    <location>
        <begin position="1"/>
        <end position="21"/>
    </location>
</feature>
<feature type="domain" description="PepSY" evidence="2">
    <location>
        <begin position="22"/>
        <end position="98"/>
    </location>
</feature>
<dbReference type="Proteomes" id="UP000559809">
    <property type="component" value="Unassembled WGS sequence"/>
</dbReference>
<keyword evidence="1" id="KW-0732">Signal</keyword>
<dbReference type="AlphaFoldDB" id="A0A853FVG6"/>
<feature type="chain" id="PRO_5032877134" evidence="1">
    <location>
        <begin position="22"/>
        <end position="106"/>
    </location>
</feature>
<gene>
    <name evidence="3" type="ORF">H0A72_04700</name>
</gene>
<keyword evidence="4" id="KW-1185">Reference proteome</keyword>
<evidence type="ECO:0000256" key="1">
    <source>
        <dbReference type="SAM" id="SignalP"/>
    </source>
</evidence>
<reference evidence="3 4" key="1">
    <citation type="submission" date="2020-07" db="EMBL/GenBank/DDBJ databases">
        <title>Taxonomic revisions and descriptions of new bacterial species based on genomic comparisons in the high-G+C-content subgroup of the family Alcaligenaceae.</title>
        <authorList>
            <person name="Szabo A."/>
            <person name="Felfoldi T."/>
        </authorList>
    </citation>
    <scope>NUCLEOTIDE SEQUENCE [LARGE SCALE GENOMIC DNA]</scope>
    <source>
        <strain evidence="3 4">LMG 24012</strain>
    </source>
</reference>
<evidence type="ECO:0000313" key="4">
    <source>
        <dbReference type="Proteomes" id="UP000559809"/>
    </source>
</evidence>
<evidence type="ECO:0000313" key="3">
    <source>
        <dbReference type="EMBL" id="NYT48603.1"/>
    </source>
</evidence>
<dbReference type="RefSeq" id="WP_180153890.1">
    <property type="nucleotide sequence ID" value="NZ_JACCEM010000002.1"/>
</dbReference>
<dbReference type="Pfam" id="PF13670">
    <property type="entry name" value="PepSY_2"/>
    <property type="match status" value="1"/>
</dbReference>
<proteinExistence type="predicted"/>
<evidence type="ECO:0000259" key="2">
    <source>
        <dbReference type="Pfam" id="PF13670"/>
    </source>
</evidence>